<comment type="similarity">
    <text evidence="8">Belongs to the class-I aminoacyl-tRNA synthetase family. TyrS type 3 subfamily.</text>
</comment>
<evidence type="ECO:0000256" key="7">
    <source>
        <dbReference type="ARBA" id="ARBA00048248"/>
    </source>
</evidence>
<dbReference type="NCBIfam" id="NF006330">
    <property type="entry name" value="PRK08560.1"/>
    <property type="match status" value="1"/>
</dbReference>
<dbReference type="EC" id="6.1.1.1" evidence="8"/>
<feature type="binding site" evidence="8">
    <location>
        <position position="32"/>
    </location>
    <ligand>
        <name>L-tyrosine</name>
        <dbReference type="ChEBI" id="CHEBI:58315"/>
    </ligand>
</feature>
<organism evidence="9 10">
    <name type="scientific">Methanosphaerula palustris (strain ATCC BAA-1556 / DSM 19958 / E1-9c)</name>
    <dbReference type="NCBI Taxonomy" id="521011"/>
    <lineage>
        <taxon>Archaea</taxon>
        <taxon>Methanobacteriati</taxon>
        <taxon>Methanobacteriota</taxon>
        <taxon>Stenosarchaea group</taxon>
        <taxon>Methanomicrobia</taxon>
        <taxon>Methanomicrobiales</taxon>
        <taxon>Methanoregulaceae</taxon>
        <taxon>Methanosphaerula</taxon>
    </lineage>
</organism>
<protein>
    <recommendedName>
        <fullName evidence="8">Tyrosine--tRNA ligase</fullName>
        <ecNumber evidence="8">6.1.1.1</ecNumber>
    </recommendedName>
    <alternativeName>
        <fullName evidence="8">Tyrosyl-tRNA synthetase</fullName>
        <shortName evidence="8">TyrRS</shortName>
    </alternativeName>
</protein>
<dbReference type="GO" id="GO:0006437">
    <property type="term" value="P:tyrosyl-tRNA aminoacylation"/>
    <property type="evidence" value="ECO:0007669"/>
    <property type="project" value="UniProtKB-UniRule"/>
</dbReference>
<name>B8GGC8_METPE</name>
<comment type="function">
    <text evidence="8">Catalyzes the attachment of tyrosine to tRNA(Tyr) in a two-step reaction: tyrosine is first activated by ATP to form Tyr-AMP and then transferred to the acceptor end of tRNA(Tyr).</text>
</comment>
<feature type="binding site" evidence="8">
    <location>
        <position position="156"/>
    </location>
    <ligand>
        <name>L-tyrosine</name>
        <dbReference type="ChEBI" id="CHEBI:58315"/>
    </ligand>
</feature>
<dbReference type="STRING" id="521011.Mpal_2791"/>
<keyword evidence="1 8" id="KW-0963">Cytoplasm</keyword>
<dbReference type="EMBL" id="CP001338">
    <property type="protein sequence ID" value="ACL18046.1"/>
    <property type="molecule type" value="Genomic_DNA"/>
</dbReference>
<keyword evidence="10" id="KW-1185">Reference proteome</keyword>
<evidence type="ECO:0000256" key="6">
    <source>
        <dbReference type="ARBA" id="ARBA00023146"/>
    </source>
</evidence>
<dbReference type="HOGENOM" id="CLU_035267_0_1_2"/>
<evidence type="ECO:0000256" key="4">
    <source>
        <dbReference type="ARBA" id="ARBA00022840"/>
    </source>
</evidence>
<feature type="short sequence motif" description="'HIGH' region" evidence="8">
    <location>
        <begin position="37"/>
        <end position="45"/>
    </location>
</feature>
<evidence type="ECO:0000256" key="8">
    <source>
        <dbReference type="HAMAP-Rule" id="MF_02008"/>
    </source>
</evidence>
<dbReference type="Gene3D" id="1.10.240.10">
    <property type="entry name" value="Tyrosyl-Transfer RNA Synthetase"/>
    <property type="match status" value="1"/>
</dbReference>
<keyword evidence="3 8" id="KW-0547">Nucleotide-binding</keyword>
<keyword evidence="4 8" id="KW-0067">ATP-binding</keyword>
<dbReference type="InterPro" id="IPR002307">
    <property type="entry name" value="Tyr-tRNA-ligase"/>
</dbReference>
<dbReference type="PROSITE" id="PS00178">
    <property type="entry name" value="AA_TRNA_LIGASE_I"/>
    <property type="match status" value="1"/>
</dbReference>
<dbReference type="OrthoDB" id="8389at2157"/>
<keyword evidence="6 8" id="KW-0030">Aminoacyl-tRNA synthetase</keyword>
<dbReference type="InterPro" id="IPR001412">
    <property type="entry name" value="aa-tRNA-synth_I_CS"/>
</dbReference>
<dbReference type="InterPro" id="IPR050489">
    <property type="entry name" value="Tyr-tRNA_synthase"/>
</dbReference>
<dbReference type="KEGG" id="mpl:Mpal_2791"/>
<dbReference type="SUPFAM" id="SSF52374">
    <property type="entry name" value="Nucleotidylyl transferase"/>
    <property type="match status" value="1"/>
</dbReference>
<comment type="subunit">
    <text evidence="8">Homodimer.</text>
</comment>
<dbReference type="Gene3D" id="3.40.50.620">
    <property type="entry name" value="HUPs"/>
    <property type="match status" value="1"/>
</dbReference>
<dbReference type="PIRSF" id="PIRSF006588">
    <property type="entry name" value="TyrRS_arch_euk"/>
    <property type="match status" value="1"/>
</dbReference>
<dbReference type="GO" id="GO:0004831">
    <property type="term" value="F:tyrosine-tRNA ligase activity"/>
    <property type="evidence" value="ECO:0007669"/>
    <property type="project" value="UniProtKB-UniRule"/>
</dbReference>
<keyword evidence="2 8" id="KW-0436">Ligase</keyword>
<dbReference type="GeneID" id="7271377"/>
<evidence type="ECO:0000256" key="1">
    <source>
        <dbReference type="ARBA" id="ARBA00022490"/>
    </source>
</evidence>
<feature type="binding site" evidence="8">
    <location>
        <position position="152"/>
    </location>
    <ligand>
        <name>L-tyrosine</name>
        <dbReference type="ChEBI" id="CHEBI:58315"/>
    </ligand>
</feature>
<dbReference type="RefSeq" id="WP_012619365.1">
    <property type="nucleotide sequence ID" value="NC_011832.1"/>
</dbReference>
<feature type="short sequence motif" description="'KMSKS' region" evidence="8">
    <location>
        <begin position="208"/>
        <end position="212"/>
    </location>
</feature>
<feature type="binding site" evidence="8">
    <location>
        <position position="159"/>
    </location>
    <ligand>
        <name>L-tyrosine</name>
        <dbReference type="ChEBI" id="CHEBI:58315"/>
    </ligand>
</feature>
<dbReference type="PANTHER" id="PTHR46264">
    <property type="entry name" value="TYROSINE-TRNA LIGASE"/>
    <property type="match status" value="1"/>
</dbReference>
<reference evidence="9 10" key="1">
    <citation type="journal article" date="2015" name="Genome Announc.">
        <title>Complete Genome Sequence of Methanosphaerula palustris E1-9CT, a Hydrogenotrophic Methanogen Isolated from a Minerotrophic Fen Peatland.</title>
        <authorList>
            <person name="Cadillo-Quiroz H."/>
            <person name="Browne P."/>
            <person name="Kyrpides N."/>
            <person name="Woyke T."/>
            <person name="Goodwin L."/>
            <person name="Detter C."/>
            <person name="Yavitt J.B."/>
            <person name="Zinder S.H."/>
        </authorList>
    </citation>
    <scope>NUCLEOTIDE SEQUENCE [LARGE SCALE GENOMIC DNA]</scope>
    <source>
        <strain evidence="10">ATCC BAA-1556 / DSM 19958 / E1-9c</strain>
    </source>
</reference>
<accession>B8GGC8</accession>
<dbReference type="PRINTS" id="PR01040">
    <property type="entry name" value="TRNASYNTHTYR"/>
</dbReference>
<dbReference type="HAMAP" id="MF_02008">
    <property type="entry name" value="Tyr_tRNA_synth_type3"/>
    <property type="match status" value="1"/>
</dbReference>
<dbReference type="InterPro" id="IPR023617">
    <property type="entry name" value="Tyr-tRNA-ligase_arc/euk-type"/>
</dbReference>
<dbReference type="GO" id="GO:0005737">
    <property type="term" value="C:cytoplasm"/>
    <property type="evidence" value="ECO:0007669"/>
    <property type="project" value="UniProtKB-SubCell"/>
</dbReference>
<evidence type="ECO:0000313" key="9">
    <source>
        <dbReference type="EMBL" id="ACL18046.1"/>
    </source>
</evidence>
<dbReference type="AlphaFoldDB" id="B8GGC8"/>
<dbReference type="eggNOG" id="arCOG01886">
    <property type="taxonomic scope" value="Archaea"/>
</dbReference>
<dbReference type="PANTHER" id="PTHR46264:SF4">
    <property type="entry name" value="TYROSINE--TRNA LIGASE, CYTOPLASMIC"/>
    <property type="match status" value="1"/>
</dbReference>
<dbReference type="Proteomes" id="UP000002457">
    <property type="component" value="Chromosome"/>
</dbReference>
<comment type="subcellular location">
    <subcellularLocation>
        <location evidence="8">Cytoplasm</location>
    </subcellularLocation>
</comment>
<sequence>MDPYSLVTRNTVEVVTDEELSALLKKPGRKVYAGYEPSGEVHLGHLVTVNKLLDLKKVGFEIVVLLADLHAFLNRKGTMEEVRTLAEYNRKCFEGLGLVDVTYVLGSDLQLSPEYELLMLKISQEVTLNRATRSMDEVGRQMEHPTVSQMVYPIMQITDIATLGVDAAVGGIDQRKIHMLAREYLPGHGYPTPVCLHTPILNGLDGKKMSSSQKNYISVAEDEESIRKKMNKAYCPKEIEENPVLQMLQYHLFPRFNEITLHRPEKFGGDLTFTSYEALSEAYGSGAIHPADLKRAAGEYMIELLRPVREYLESHP</sequence>
<comment type="catalytic activity">
    <reaction evidence="7 8">
        <text>tRNA(Tyr) + L-tyrosine + ATP = L-tyrosyl-tRNA(Tyr) + AMP + diphosphate + H(+)</text>
        <dbReference type="Rhea" id="RHEA:10220"/>
        <dbReference type="Rhea" id="RHEA-COMP:9706"/>
        <dbReference type="Rhea" id="RHEA-COMP:9707"/>
        <dbReference type="ChEBI" id="CHEBI:15378"/>
        <dbReference type="ChEBI" id="CHEBI:30616"/>
        <dbReference type="ChEBI" id="CHEBI:33019"/>
        <dbReference type="ChEBI" id="CHEBI:58315"/>
        <dbReference type="ChEBI" id="CHEBI:78442"/>
        <dbReference type="ChEBI" id="CHEBI:78536"/>
        <dbReference type="ChEBI" id="CHEBI:456215"/>
        <dbReference type="EC" id="6.1.1.1"/>
    </reaction>
</comment>
<feature type="binding site" evidence="8">
    <location>
        <position position="174"/>
    </location>
    <ligand>
        <name>L-tyrosine</name>
        <dbReference type="ChEBI" id="CHEBI:58315"/>
    </ligand>
</feature>
<dbReference type="GO" id="GO:0005524">
    <property type="term" value="F:ATP binding"/>
    <property type="evidence" value="ECO:0007669"/>
    <property type="project" value="UniProtKB-UniRule"/>
</dbReference>
<dbReference type="InterPro" id="IPR014729">
    <property type="entry name" value="Rossmann-like_a/b/a_fold"/>
</dbReference>
<dbReference type="InterPro" id="IPR002305">
    <property type="entry name" value="aa-tRNA-synth_Ic"/>
</dbReference>
<dbReference type="Pfam" id="PF00579">
    <property type="entry name" value="tRNA-synt_1b"/>
    <property type="match status" value="1"/>
</dbReference>
<feature type="binding site" evidence="8">
    <location>
        <position position="211"/>
    </location>
    <ligand>
        <name>ATP</name>
        <dbReference type="ChEBI" id="CHEBI:30616"/>
    </ligand>
</feature>
<evidence type="ECO:0000256" key="3">
    <source>
        <dbReference type="ARBA" id="ARBA00022741"/>
    </source>
</evidence>
<evidence type="ECO:0000313" key="10">
    <source>
        <dbReference type="Proteomes" id="UP000002457"/>
    </source>
</evidence>
<keyword evidence="5 8" id="KW-0648">Protein biosynthesis</keyword>
<evidence type="ECO:0000256" key="2">
    <source>
        <dbReference type="ARBA" id="ARBA00022598"/>
    </source>
</evidence>
<evidence type="ECO:0000256" key="5">
    <source>
        <dbReference type="ARBA" id="ARBA00022917"/>
    </source>
</evidence>
<gene>
    <name evidence="8" type="primary">tyrS</name>
    <name evidence="9" type="ordered locus">Mpal_2791</name>
</gene>
<dbReference type="NCBIfam" id="TIGR00234">
    <property type="entry name" value="tyrS"/>
    <property type="match status" value="1"/>
</dbReference>
<proteinExistence type="inferred from homology"/>
<dbReference type="InterPro" id="IPR023684">
    <property type="entry name" value="Tyr-tRNA-ligase_3"/>
</dbReference>